<protein>
    <submittedName>
        <fullName evidence="1">Uncharacterized protein</fullName>
    </submittedName>
</protein>
<proteinExistence type="predicted"/>
<name>A0A392QUC5_9FABA</name>
<evidence type="ECO:0000313" key="1">
    <source>
        <dbReference type="EMBL" id="MCI26845.1"/>
    </source>
</evidence>
<accession>A0A392QUC5</accession>
<organism evidence="1 2">
    <name type="scientific">Trifolium medium</name>
    <dbReference type="NCBI Taxonomy" id="97028"/>
    <lineage>
        <taxon>Eukaryota</taxon>
        <taxon>Viridiplantae</taxon>
        <taxon>Streptophyta</taxon>
        <taxon>Embryophyta</taxon>
        <taxon>Tracheophyta</taxon>
        <taxon>Spermatophyta</taxon>
        <taxon>Magnoliopsida</taxon>
        <taxon>eudicotyledons</taxon>
        <taxon>Gunneridae</taxon>
        <taxon>Pentapetalae</taxon>
        <taxon>rosids</taxon>
        <taxon>fabids</taxon>
        <taxon>Fabales</taxon>
        <taxon>Fabaceae</taxon>
        <taxon>Papilionoideae</taxon>
        <taxon>50 kb inversion clade</taxon>
        <taxon>NPAAA clade</taxon>
        <taxon>Hologalegina</taxon>
        <taxon>IRL clade</taxon>
        <taxon>Trifolieae</taxon>
        <taxon>Trifolium</taxon>
    </lineage>
</organism>
<dbReference type="EMBL" id="LXQA010155653">
    <property type="protein sequence ID" value="MCI26845.1"/>
    <property type="molecule type" value="Genomic_DNA"/>
</dbReference>
<keyword evidence="2" id="KW-1185">Reference proteome</keyword>
<feature type="non-terminal residue" evidence="1">
    <location>
        <position position="34"/>
    </location>
</feature>
<sequence length="34" mass="3650">MVPAQCAAFPAQCAAPQLFPSGLCAMHRHVRALR</sequence>
<comment type="caution">
    <text evidence="1">The sequence shown here is derived from an EMBL/GenBank/DDBJ whole genome shotgun (WGS) entry which is preliminary data.</text>
</comment>
<dbReference type="Proteomes" id="UP000265520">
    <property type="component" value="Unassembled WGS sequence"/>
</dbReference>
<dbReference type="AlphaFoldDB" id="A0A392QUC5"/>
<evidence type="ECO:0000313" key="2">
    <source>
        <dbReference type="Proteomes" id="UP000265520"/>
    </source>
</evidence>
<reference evidence="1 2" key="1">
    <citation type="journal article" date="2018" name="Front. Plant Sci.">
        <title>Red Clover (Trifolium pratense) and Zigzag Clover (T. medium) - A Picture of Genomic Similarities and Differences.</title>
        <authorList>
            <person name="Dluhosova J."/>
            <person name="Istvanek J."/>
            <person name="Nedelnik J."/>
            <person name="Repkova J."/>
        </authorList>
    </citation>
    <scope>NUCLEOTIDE SEQUENCE [LARGE SCALE GENOMIC DNA]</scope>
    <source>
        <strain evidence="2">cv. 10/8</strain>
        <tissue evidence="1">Leaf</tissue>
    </source>
</reference>